<evidence type="ECO:0000313" key="11">
    <source>
        <dbReference type="Proteomes" id="UP000623958"/>
    </source>
</evidence>
<evidence type="ECO:0000313" key="10">
    <source>
        <dbReference type="EMBL" id="GHH59531.1"/>
    </source>
</evidence>
<comment type="similarity">
    <text evidence="8">Belongs to the tRNA(Ile)-lysidine synthase family.</text>
</comment>
<dbReference type="SUPFAM" id="SSF52402">
    <property type="entry name" value="Adenine nucleotide alpha hydrolases-like"/>
    <property type="match status" value="1"/>
</dbReference>
<evidence type="ECO:0000256" key="6">
    <source>
        <dbReference type="ARBA" id="ARBA00022840"/>
    </source>
</evidence>
<dbReference type="GO" id="GO:0005524">
    <property type="term" value="F:ATP binding"/>
    <property type="evidence" value="ECO:0007669"/>
    <property type="project" value="UniProtKB-UniRule"/>
</dbReference>
<accession>A0A919FB19</accession>
<dbReference type="GO" id="GO:0005737">
    <property type="term" value="C:cytoplasm"/>
    <property type="evidence" value="ECO:0007669"/>
    <property type="project" value="UniProtKB-SubCell"/>
</dbReference>
<keyword evidence="6 8" id="KW-0067">ATP-binding</keyword>
<dbReference type="InterPro" id="IPR012796">
    <property type="entry name" value="Lysidine-tRNA-synth_C"/>
</dbReference>
<dbReference type="EC" id="6.3.4.19" evidence="8"/>
<dbReference type="Pfam" id="PF11734">
    <property type="entry name" value="TilS_C"/>
    <property type="match status" value="1"/>
</dbReference>
<keyword evidence="4 8" id="KW-0819">tRNA processing</keyword>
<organism evidence="10 11">
    <name type="scientific">Xanthomonas boreopolis</name>
    <dbReference type="NCBI Taxonomy" id="86183"/>
    <lineage>
        <taxon>Bacteria</taxon>
        <taxon>Pseudomonadati</taxon>
        <taxon>Pseudomonadota</taxon>
        <taxon>Gammaproteobacteria</taxon>
        <taxon>Lysobacterales</taxon>
        <taxon>Lysobacteraceae</taxon>
        <taxon>Xanthomonas</taxon>
    </lineage>
</organism>
<dbReference type="HAMAP" id="MF_01161">
    <property type="entry name" value="tRNA_Ile_lys_synt"/>
    <property type="match status" value="1"/>
</dbReference>
<dbReference type="Gene3D" id="1.20.59.20">
    <property type="match status" value="1"/>
</dbReference>
<dbReference type="InterPro" id="IPR014729">
    <property type="entry name" value="Rossmann-like_a/b/a_fold"/>
</dbReference>
<dbReference type="InterPro" id="IPR011063">
    <property type="entry name" value="TilS/TtcA_N"/>
</dbReference>
<dbReference type="PANTHER" id="PTHR43033:SF1">
    <property type="entry name" value="TRNA(ILE)-LYSIDINE SYNTHASE-RELATED"/>
    <property type="match status" value="1"/>
</dbReference>
<keyword evidence="11" id="KW-1185">Reference proteome</keyword>
<evidence type="ECO:0000259" key="9">
    <source>
        <dbReference type="SMART" id="SM00977"/>
    </source>
</evidence>
<feature type="binding site" evidence="8">
    <location>
        <begin position="24"/>
        <end position="29"/>
    </location>
    <ligand>
        <name>ATP</name>
        <dbReference type="ChEBI" id="CHEBI:30616"/>
    </ligand>
</feature>
<dbReference type="CDD" id="cd01992">
    <property type="entry name" value="TilS_N"/>
    <property type="match status" value="1"/>
</dbReference>
<comment type="subcellular location">
    <subcellularLocation>
        <location evidence="1 8">Cytoplasm</location>
    </subcellularLocation>
</comment>
<dbReference type="InterPro" id="IPR012094">
    <property type="entry name" value="tRNA_Ile_lys_synt"/>
</dbReference>
<gene>
    <name evidence="8 10" type="primary">tilS</name>
    <name evidence="10" type="ORF">GCM10009090_33730</name>
</gene>
<dbReference type="Pfam" id="PF09179">
    <property type="entry name" value="TilS"/>
    <property type="match status" value="1"/>
</dbReference>
<feature type="domain" description="Lysidine-tRNA(Ile) synthetase C-terminal" evidence="9">
    <location>
        <begin position="356"/>
        <end position="429"/>
    </location>
</feature>
<dbReference type="SMART" id="SM00977">
    <property type="entry name" value="TilS_C"/>
    <property type="match status" value="1"/>
</dbReference>
<keyword evidence="2 8" id="KW-0963">Cytoplasm</keyword>
<sequence length="433" mass="47185">MPPIVLAAFPAPADIDAPLLVGYSGGLDSTVLLHWLASSPVQRARGLAALHVHHGLHPEADAWSRHCQSACDALGVPLRIARVQVPRDAGEGLEAAARHARHAAFAEHLAPGQWLALAHHLDDQAETFLLRALRASGPDGLAAMAAQRPFAAGTLWRPLLEVPRQDLLAYARERRLAWIDDPGNERLEHDRNFLRHRVLPLLCERWPHASAALARSATLSGEAAGLLAAGEAAALAGLLDAQGALDLEGLRAQPSPLRARLLRRWVAGRHAPALPAQGVAALEAELAHAGPDRQMRFAWRDVEIRRWRQRLYLLRPARAWPPDWQAAWDGALPLSLPDGGTLALLGPAPLRFEHPLQVRARRGGERILLPGRAHSHALKHLLQEADLPPWQRLAMPLLFDGDTLLAAGDGIVSAHLRAWLDARAARLAWQPPE</sequence>
<dbReference type="Proteomes" id="UP000623958">
    <property type="component" value="Unassembled WGS sequence"/>
</dbReference>
<dbReference type="GO" id="GO:0032267">
    <property type="term" value="F:tRNA(Ile)-lysidine synthase activity"/>
    <property type="evidence" value="ECO:0007669"/>
    <property type="project" value="UniProtKB-EC"/>
</dbReference>
<reference evidence="10" key="1">
    <citation type="journal article" date="2014" name="Int. J. Syst. Evol. Microbiol.">
        <title>Complete genome sequence of Corynebacterium casei LMG S-19264T (=DSM 44701T), isolated from a smear-ripened cheese.</title>
        <authorList>
            <consortium name="US DOE Joint Genome Institute (JGI-PGF)"/>
            <person name="Walter F."/>
            <person name="Albersmeier A."/>
            <person name="Kalinowski J."/>
            <person name="Ruckert C."/>
        </authorList>
    </citation>
    <scope>NUCLEOTIDE SEQUENCE</scope>
    <source>
        <strain evidence="10">JCM 13306</strain>
    </source>
</reference>
<dbReference type="NCBIfam" id="TIGR02433">
    <property type="entry name" value="lysidine_TilS_C"/>
    <property type="match status" value="1"/>
</dbReference>
<evidence type="ECO:0000256" key="2">
    <source>
        <dbReference type="ARBA" id="ARBA00022490"/>
    </source>
</evidence>
<reference evidence="10" key="2">
    <citation type="submission" date="2020-09" db="EMBL/GenBank/DDBJ databases">
        <authorList>
            <person name="Sun Q."/>
            <person name="Ohkuma M."/>
        </authorList>
    </citation>
    <scope>NUCLEOTIDE SEQUENCE</scope>
    <source>
        <strain evidence="10">JCM 13306</strain>
    </source>
</reference>
<proteinExistence type="inferred from homology"/>
<evidence type="ECO:0000256" key="5">
    <source>
        <dbReference type="ARBA" id="ARBA00022741"/>
    </source>
</evidence>
<comment type="caution">
    <text evidence="10">The sequence shown here is derived from an EMBL/GenBank/DDBJ whole genome shotgun (WGS) entry which is preliminary data.</text>
</comment>
<protein>
    <recommendedName>
        <fullName evidence="8">tRNA(Ile)-lysidine synthase</fullName>
        <ecNumber evidence="8">6.3.4.19</ecNumber>
    </recommendedName>
    <alternativeName>
        <fullName evidence="8">tRNA(Ile)-2-lysyl-cytidine synthase</fullName>
    </alternativeName>
    <alternativeName>
        <fullName evidence="8">tRNA(Ile)-lysidine synthetase</fullName>
    </alternativeName>
</protein>
<comment type="function">
    <text evidence="8">Ligates lysine onto the cytidine present at position 34 of the AUA codon-specific tRNA(Ile) that contains the anticodon CAU, in an ATP-dependent manner. Cytidine is converted to lysidine, thus changing the amino acid specificity of the tRNA from methionine to isoleucine.</text>
</comment>
<dbReference type="NCBIfam" id="TIGR02432">
    <property type="entry name" value="lysidine_TilS_N"/>
    <property type="match status" value="1"/>
</dbReference>
<evidence type="ECO:0000256" key="7">
    <source>
        <dbReference type="ARBA" id="ARBA00048539"/>
    </source>
</evidence>
<evidence type="ECO:0000256" key="8">
    <source>
        <dbReference type="HAMAP-Rule" id="MF_01161"/>
    </source>
</evidence>
<dbReference type="SUPFAM" id="SSF82829">
    <property type="entry name" value="MesJ substrate recognition domain-like"/>
    <property type="match status" value="1"/>
</dbReference>
<dbReference type="EMBL" id="BNBA01000038">
    <property type="protein sequence ID" value="GHH59531.1"/>
    <property type="molecule type" value="Genomic_DNA"/>
</dbReference>
<evidence type="ECO:0000256" key="3">
    <source>
        <dbReference type="ARBA" id="ARBA00022598"/>
    </source>
</evidence>
<name>A0A919FB19_9XANT</name>
<comment type="catalytic activity">
    <reaction evidence="7 8">
        <text>cytidine(34) in tRNA(Ile2) + L-lysine + ATP = lysidine(34) in tRNA(Ile2) + AMP + diphosphate + H(+)</text>
        <dbReference type="Rhea" id="RHEA:43744"/>
        <dbReference type="Rhea" id="RHEA-COMP:10625"/>
        <dbReference type="Rhea" id="RHEA-COMP:10670"/>
        <dbReference type="ChEBI" id="CHEBI:15378"/>
        <dbReference type="ChEBI" id="CHEBI:30616"/>
        <dbReference type="ChEBI" id="CHEBI:32551"/>
        <dbReference type="ChEBI" id="CHEBI:33019"/>
        <dbReference type="ChEBI" id="CHEBI:82748"/>
        <dbReference type="ChEBI" id="CHEBI:83665"/>
        <dbReference type="ChEBI" id="CHEBI:456215"/>
        <dbReference type="EC" id="6.3.4.19"/>
    </reaction>
</comment>
<dbReference type="InterPro" id="IPR015262">
    <property type="entry name" value="tRNA_Ile_lys_synt_subst-bd"/>
</dbReference>
<comment type="domain">
    <text evidence="8">The N-terminal region contains the highly conserved SGGXDS motif, predicted to be a P-loop motif involved in ATP binding.</text>
</comment>
<evidence type="ECO:0000256" key="4">
    <source>
        <dbReference type="ARBA" id="ARBA00022694"/>
    </source>
</evidence>
<dbReference type="SUPFAM" id="SSF56037">
    <property type="entry name" value="PheT/TilS domain"/>
    <property type="match status" value="1"/>
</dbReference>
<dbReference type="PANTHER" id="PTHR43033">
    <property type="entry name" value="TRNA(ILE)-LYSIDINE SYNTHASE-RELATED"/>
    <property type="match status" value="1"/>
</dbReference>
<dbReference type="GO" id="GO:0006400">
    <property type="term" value="P:tRNA modification"/>
    <property type="evidence" value="ECO:0007669"/>
    <property type="project" value="UniProtKB-UniRule"/>
</dbReference>
<dbReference type="Gene3D" id="3.40.50.620">
    <property type="entry name" value="HUPs"/>
    <property type="match status" value="1"/>
</dbReference>
<keyword evidence="5 8" id="KW-0547">Nucleotide-binding</keyword>
<dbReference type="AlphaFoldDB" id="A0A919FB19"/>
<evidence type="ECO:0000256" key="1">
    <source>
        <dbReference type="ARBA" id="ARBA00004496"/>
    </source>
</evidence>
<dbReference type="Pfam" id="PF01171">
    <property type="entry name" value="ATP_bind_3"/>
    <property type="match status" value="1"/>
</dbReference>
<dbReference type="InterPro" id="IPR012795">
    <property type="entry name" value="tRNA_Ile_lys_synt_N"/>
</dbReference>
<keyword evidence="3 8" id="KW-0436">Ligase</keyword>